<dbReference type="GO" id="GO:0008270">
    <property type="term" value="F:zinc ion binding"/>
    <property type="evidence" value="ECO:0007669"/>
    <property type="project" value="InterPro"/>
</dbReference>
<evidence type="ECO:0000259" key="4">
    <source>
        <dbReference type="PROSITE" id="PS51747"/>
    </source>
</evidence>
<feature type="non-terminal residue" evidence="5">
    <location>
        <position position="1"/>
    </location>
</feature>
<evidence type="ECO:0000256" key="1">
    <source>
        <dbReference type="ARBA" id="ARBA00022723"/>
    </source>
</evidence>
<dbReference type="Pfam" id="PF00383">
    <property type="entry name" value="dCMP_cyt_deam_1"/>
    <property type="match status" value="1"/>
</dbReference>
<evidence type="ECO:0000256" key="3">
    <source>
        <dbReference type="ARBA" id="ARBA00022833"/>
    </source>
</evidence>
<keyword evidence="2" id="KW-0378">Hydrolase</keyword>
<sequence length="160" mass="17357">MALAEEEAKKALEEGEVPVGCVMVRGGVVIARGHNKTNERMDATRHAEMVAIDSLVEEGGDNLWAQQLLAGCTLYVTCEPCIMCASALAMLGLERAVFGCCNDKFGGNGSVMCMHESDSQLRAVGFASYQVRAGVHEQEAIELFKKFYARENSKAPVPKR</sequence>
<dbReference type="HOGENOM" id="CLU_025810_8_2_1"/>
<keyword evidence="1" id="KW-0479">Metal-binding</keyword>
<evidence type="ECO:0000313" key="7">
    <source>
        <dbReference type="Proteomes" id="UP000011087"/>
    </source>
</evidence>
<dbReference type="CDD" id="cd01285">
    <property type="entry name" value="nucleoside_deaminase"/>
    <property type="match status" value="1"/>
</dbReference>
<feature type="domain" description="CMP/dCMP-type deaminase" evidence="4">
    <location>
        <begin position="1"/>
        <end position="111"/>
    </location>
</feature>
<dbReference type="Proteomes" id="UP000011087">
    <property type="component" value="Unassembled WGS sequence"/>
</dbReference>
<reference evidence="7" key="2">
    <citation type="submission" date="2012-11" db="EMBL/GenBank/DDBJ databases">
        <authorList>
            <person name="Kuo A."/>
            <person name="Curtis B.A."/>
            <person name="Tanifuji G."/>
            <person name="Burki F."/>
            <person name="Gruber A."/>
            <person name="Irimia M."/>
            <person name="Maruyama S."/>
            <person name="Arias M.C."/>
            <person name="Ball S.G."/>
            <person name="Gile G.H."/>
            <person name="Hirakawa Y."/>
            <person name="Hopkins J.F."/>
            <person name="Rensing S.A."/>
            <person name="Schmutz J."/>
            <person name="Symeonidi A."/>
            <person name="Elias M."/>
            <person name="Eveleigh R.J."/>
            <person name="Herman E.K."/>
            <person name="Klute M.J."/>
            <person name="Nakayama T."/>
            <person name="Obornik M."/>
            <person name="Reyes-Prieto A."/>
            <person name="Armbrust E.V."/>
            <person name="Aves S.J."/>
            <person name="Beiko R.G."/>
            <person name="Coutinho P."/>
            <person name="Dacks J.B."/>
            <person name="Durnford D.G."/>
            <person name="Fast N.M."/>
            <person name="Green B.R."/>
            <person name="Grisdale C."/>
            <person name="Hempe F."/>
            <person name="Henrissat B."/>
            <person name="Hoppner M.P."/>
            <person name="Ishida K.-I."/>
            <person name="Kim E."/>
            <person name="Koreny L."/>
            <person name="Kroth P.G."/>
            <person name="Liu Y."/>
            <person name="Malik S.-B."/>
            <person name="Maier U.G."/>
            <person name="McRose D."/>
            <person name="Mock T."/>
            <person name="Neilson J.A."/>
            <person name="Onodera N.T."/>
            <person name="Poole A.M."/>
            <person name="Pritham E.J."/>
            <person name="Richards T.A."/>
            <person name="Rocap G."/>
            <person name="Roy S.W."/>
            <person name="Sarai C."/>
            <person name="Schaack S."/>
            <person name="Shirato S."/>
            <person name="Slamovits C.H."/>
            <person name="Spencer D.F."/>
            <person name="Suzuki S."/>
            <person name="Worden A.Z."/>
            <person name="Zauner S."/>
            <person name="Barry K."/>
            <person name="Bell C."/>
            <person name="Bharti A.K."/>
            <person name="Crow J.A."/>
            <person name="Grimwood J."/>
            <person name="Kramer R."/>
            <person name="Lindquist E."/>
            <person name="Lucas S."/>
            <person name="Salamov A."/>
            <person name="McFadden G.I."/>
            <person name="Lane C.E."/>
            <person name="Keeling P.J."/>
            <person name="Gray M.W."/>
            <person name="Grigoriev I.V."/>
            <person name="Archibald J.M."/>
        </authorList>
    </citation>
    <scope>NUCLEOTIDE SEQUENCE</scope>
    <source>
        <strain evidence="7">CCMP2712</strain>
    </source>
</reference>
<reference evidence="6" key="3">
    <citation type="submission" date="2015-06" db="UniProtKB">
        <authorList>
            <consortium name="EnsemblProtists"/>
        </authorList>
    </citation>
    <scope>IDENTIFICATION</scope>
</reference>
<dbReference type="OMA" id="PCQMCAG"/>
<proteinExistence type="predicted"/>
<keyword evidence="7" id="KW-1185">Reference proteome</keyword>
<evidence type="ECO:0000313" key="5">
    <source>
        <dbReference type="EMBL" id="EKX46651.1"/>
    </source>
</evidence>
<name>L1JDR2_GUITC</name>
<gene>
    <name evidence="5" type="ORF">GUITHDRAFT_46899</name>
</gene>
<reference evidence="5 7" key="1">
    <citation type="journal article" date="2012" name="Nature">
        <title>Algal genomes reveal evolutionary mosaicism and the fate of nucleomorphs.</title>
        <authorList>
            <consortium name="DOE Joint Genome Institute"/>
            <person name="Curtis B.A."/>
            <person name="Tanifuji G."/>
            <person name="Burki F."/>
            <person name="Gruber A."/>
            <person name="Irimia M."/>
            <person name="Maruyama S."/>
            <person name="Arias M.C."/>
            <person name="Ball S.G."/>
            <person name="Gile G.H."/>
            <person name="Hirakawa Y."/>
            <person name="Hopkins J.F."/>
            <person name="Kuo A."/>
            <person name="Rensing S.A."/>
            <person name="Schmutz J."/>
            <person name="Symeonidi A."/>
            <person name="Elias M."/>
            <person name="Eveleigh R.J."/>
            <person name="Herman E.K."/>
            <person name="Klute M.J."/>
            <person name="Nakayama T."/>
            <person name="Obornik M."/>
            <person name="Reyes-Prieto A."/>
            <person name="Armbrust E.V."/>
            <person name="Aves S.J."/>
            <person name="Beiko R.G."/>
            <person name="Coutinho P."/>
            <person name="Dacks J.B."/>
            <person name="Durnford D.G."/>
            <person name="Fast N.M."/>
            <person name="Green B.R."/>
            <person name="Grisdale C.J."/>
            <person name="Hempel F."/>
            <person name="Henrissat B."/>
            <person name="Hoppner M.P."/>
            <person name="Ishida K."/>
            <person name="Kim E."/>
            <person name="Koreny L."/>
            <person name="Kroth P.G."/>
            <person name="Liu Y."/>
            <person name="Malik S.B."/>
            <person name="Maier U.G."/>
            <person name="McRose D."/>
            <person name="Mock T."/>
            <person name="Neilson J.A."/>
            <person name="Onodera N.T."/>
            <person name="Poole A.M."/>
            <person name="Pritham E.J."/>
            <person name="Richards T.A."/>
            <person name="Rocap G."/>
            <person name="Roy S.W."/>
            <person name="Sarai C."/>
            <person name="Schaack S."/>
            <person name="Shirato S."/>
            <person name="Slamovits C.H."/>
            <person name="Spencer D.F."/>
            <person name="Suzuki S."/>
            <person name="Worden A.Z."/>
            <person name="Zauner S."/>
            <person name="Barry K."/>
            <person name="Bell C."/>
            <person name="Bharti A.K."/>
            <person name="Crow J.A."/>
            <person name="Grimwood J."/>
            <person name="Kramer R."/>
            <person name="Lindquist E."/>
            <person name="Lucas S."/>
            <person name="Salamov A."/>
            <person name="McFadden G.I."/>
            <person name="Lane C.E."/>
            <person name="Keeling P.J."/>
            <person name="Gray M.W."/>
            <person name="Grigoriev I.V."/>
            <person name="Archibald J.M."/>
        </authorList>
    </citation>
    <scope>NUCLEOTIDE SEQUENCE</scope>
    <source>
        <strain evidence="5 7">CCMP2712</strain>
    </source>
</reference>
<dbReference type="PROSITE" id="PS51747">
    <property type="entry name" value="CYT_DCMP_DEAMINASES_2"/>
    <property type="match status" value="1"/>
</dbReference>
<dbReference type="EnsemblProtists" id="EKX46651">
    <property type="protein sequence ID" value="EKX46651"/>
    <property type="gene ID" value="GUITHDRAFT_46899"/>
</dbReference>
<dbReference type="RefSeq" id="XP_005833631.1">
    <property type="nucleotide sequence ID" value="XM_005833574.1"/>
</dbReference>
<evidence type="ECO:0000313" key="6">
    <source>
        <dbReference type="EnsemblProtists" id="EKX46651"/>
    </source>
</evidence>
<dbReference type="InterPro" id="IPR016193">
    <property type="entry name" value="Cytidine_deaminase-like"/>
</dbReference>
<dbReference type="PROSITE" id="PS00903">
    <property type="entry name" value="CYT_DCMP_DEAMINASES_1"/>
    <property type="match status" value="1"/>
</dbReference>
<dbReference type="AlphaFoldDB" id="L1JDR2"/>
<dbReference type="PaxDb" id="55529-EKX46651"/>
<keyword evidence="3" id="KW-0862">Zinc</keyword>
<dbReference type="OrthoDB" id="1701769at2759"/>
<dbReference type="EMBL" id="JH992993">
    <property type="protein sequence ID" value="EKX46651.1"/>
    <property type="molecule type" value="Genomic_DNA"/>
</dbReference>
<dbReference type="PANTHER" id="PTHR11079:SF149">
    <property type="entry name" value="TRNA-SPECIFIC ADENOSINE DEAMINASE 2"/>
    <property type="match status" value="1"/>
</dbReference>
<dbReference type="SUPFAM" id="SSF53927">
    <property type="entry name" value="Cytidine deaminase-like"/>
    <property type="match status" value="1"/>
</dbReference>
<dbReference type="eggNOG" id="KOG1018">
    <property type="taxonomic scope" value="Eukaryota"/>
</dbReference>
<evidence type="ECO:0000256" key="2">
    <source>
        <dbReference type="ARBA" id="ARBA00022801"/>
    </source>
</evidence>
<dbReference type="InterPro" id="IPR016192">
    <property type="entry name" value="APOBEC/CMP_deaminase_Zn-bd"/>
</dbReference>
<dbReference type="KEGG" id="gtt:GUITHDRAFT_46899"/>
<accession>L1JDR2</accession>
<dbReference type="STRING" id="905079.L1JDR2"/>
<organism evidence="5">
    <name type="scientific">Guillardia theta (strain CCMP2712)</name>
    <name type="common">Cryptophyte</name>
    <dbReference type="NCBI Taxonomy" id="905079"/>
    <lineage>
        <taxon>Eukaryota</taxon>
        <taxon>Cryptophyceae</taxon>
        <taxon>Pyrenomonadales</taxon>
        <taxon>Geminigeraceae</taxon>
        <taxon>Guillardia</taxon>
    </lineage>
</organism>
<dbReference type="GO" id="GO:0052717">
    <property type="term" value="F:tRNA-specific adenosine-34 deaminase activity"/>
    <property type="evidence" value="ECO:0007669"/>
    <property type="project" value="TreeGrafter"/>
</dbReference>
<dbReference type="GO" id="GO:0002100">
    <property type="term" value="P:tRNA wobble adenosine to inosine editing"/>
    <property type="evidence" value="ECO:0007669"/>
    <property type="project" value="TreeGrafter"/>
</dbReference>
<dbReference type="Gene3D" id="3.40.140.10">
    <property type="entry name" value="Cytidine Deaminase, domain 2"/>
    <property type="match status" value="1"/>
</dbReference>
<protein>
    <recommendedName>
        <fullName evidence="4">CMP/dCMP-type deaminase domain-containing protein</fullName>
    </recommendedName>
</protein>
<dbReference type="GeneID" id="17303342"/>
<dbReference type="PANTHER" id="PTHR11079">
    <property type="entry name" value="CYTOSINE DEAMINASE FAMILY MEMBER"/>
    <property type="match status" value="1"/>
</dbReference>
<dbReference type="InterPro" id="IPR002125">
    <property type="entry name" value="CMP_dCMP_dom"/>
</dbReference>